<proteinExistence type="predicted"/>
<evidence type="ECO:0000313" key="1">
    <source>
        <dbReference type="EMBL" id="KAL0265814.1"/>
    </source>
</evidence>
<reference evidence="1" key="1">
    <citation type="journal article" date="2024" name="Gigascience">
        <title>Chromosome-level genome of the poultry shaft louse Menopon gallinae provides insight into the host-switching and adaptive evolution of parasitic lice.</title>
        <authorList>
            <person name="Xu Y."/>
            <person name="Ma L."/>
            <person name="Liu S."/>
            <person name="Liang Y."/>
            <person name="Liu Q."/>
            <person name="He Z."/>
            <person name="Tian L."/>
            <person name="Duan Y."/>
            <person name="Cai W."/>
            <person name="Li H."/>
            <person name="Song F."/>
        </authorList>
    </citation>
    <scope>NUCLEOTIDE SEQUENCE</scope>
    <source>
        <strain evidence="1">Cailab_2023a</strain>
    </source>
</reference>
<dbReference type="EMBL" id="JARGDH010000006">
    <property type="protein sequence ID" value="KAL0265814.1"/>
    <property type="molecule type" value="Genomic_DNA"/>
</dbReference>
<accession>A0AAW2H7P8</accession>
<dbReference type="AlphaFoldDB" id="A0AAW2H7P8"/>
<name>A0AAW2H7P8_9NEOP</name>
<gene>
    <name evidence="1" type="ORF">PYX00_011529</name>
</gene>
<sequence length="435" mass="49703">MAGCRALSGNGSGLLHMGRWYTKGPMGSGWPIDAPKQSMGRPACETQTEMLWKTRKGSTAADCPALAPLFSPFSIKTKTHTPLMVLGDHGFKQERTKSMDTIDRIEEETNNFIADHLRLFKQMWERERAFDELSVNVEKLHAKSTAFSRSIKAANSRLRNKYIKNEPHETLMRDDFSSPVEFIAAYTASYDMQACTPCKTFHKDIPYLKRFDMVFLDHMFQYIMANTESPESLETYLFHVEDTITACKKKRFCDTDFYELCTLIYVKALVFMVDQCEFKLLSYDIDGGEEVPAPYYMLLHKFSSLKLDVSGLLLRRVRSSASIGDALEKVRSFMDSVNRMAGESCRVTLFKDDARYTDRLNVSEEIVGAARVEHYSFDLFLESVVEMLVDGAKHLTDEEKYIKVINFASEIELRGLGSEDMHAKVRRHAHSMISS</sequence>
<organism evidence="1">
    <name type="scientific">Menopon gallinae</name>
    <name type="common">poultry shaft louse</name>
    <dbReference type="NCBI Taxonomy" id="328185"/>
    <lineage>
        <taxon>Eukaryota</taxon>
        <taxon>Metazoa</taxon>
        <taxon>Ecdysozoa</taxon>
        <taxon>Arthropoda</taxon>
        <taxon>Hexapoda</taxon>
        <taxon>Insecta</taxon>
        <taxon>Pterygota</taxon>
        <taxon>Neoptera</taxon>
        <taxon>Paraneoptera</taxon>
        <taxon>Psocodea</taxon>
        <taxon>Troctomorpha</taxon>
        <taxon>Phthiraptera</taxon>
        <taxon>Amblycera</taxon>
        <taxon>Menoponidae</taxon>
        <taxon>Menopon</taxon>
    </lineage>
</organism>
<protein>
    <submittedName>
        <fullName evidence="1">Uncharacterized protein</fullName>
    </submittedName>
</protein>
<comment type="caution">
    <text evidence="1">The sequence shown here is derived from an EMBL/GenBank/DDBJ whole genome shotgun (WGS) entry which is preliminary data.</text>
</comment>